<dbReference type="EMBL" id="ABLOJW010000039">
    <property type="protein sequence ID" value="EKT4094957.1"/>
    <property type="molecule type" value="Genomic_DNA"/>
</dbReference>
<protein>
    <submittedName>
        <fullName evidence="4">Uncharacterized protein</fullName>
    </submittedName>
</protein>
<evidence type="ECO:0000256" key="1">
    <source>
        <dbReference type="SAM" id="MobiDB-lite"/>
    </source>
</evidence>
<evidence type="ECO:0000313" key="2">
    <source>
        <dbReference type="EMBL" id="EKT4094957.1"/>
    </source>
</evidence>
<evidence type="ECO:0000313" key="7">
    <source>
        <dbReference type="Proteomes" id="UP000634179"/>
    </source>
</evidence>
<evidence type="ECO:0000313" key="3">
    <source>
        <dbReference type="EMBL" id="MBA0311584.1"/>
    </source>
</evidence>
<dbReference type="GeneID" id="93832436"/>
<reference evidence="2" key="5">
    <citation type="submission" date="2022-07" db="EMBL/GenBank/DDBJ databases">
        <authorList>
            <consortium name="DAFM: The Division of Animal and Food Microbiology"/>
        </authorList>
    </citation>
    <scope>NUCLEOTIDE SEQUENCE</scope>
    <source>
        <strain evidence="2">19MO01SH01-2</strain>
    </source>
</reference>
<dbReference type="EMBL" id="CP060025">
    <property type="protein sequence ID" value="QNG79808.1"/>
    <property type="molecule type" value="Genomic_DNA"/>
</dbReference>
<accession>A0A1V3CX98</accession>
<dbReference type="RefSeq" id="WP_024957697.1">
    <property type="nucleotide sequence ID" value="NZ_BKBG02000001.1"/>
</dbReference>
<dbReference type="Proteomes" id="UP000515598">
    <property type="component" value="Chromosome"/>
</dbReference>
<evidence type="ECO:0000313" key="4">
    <source>
        <dbReference type="EMBL" id="MBH1788831.1"/>
    </source>
</evidence>
<name>A0A1V3CX98_STEMA</name>
<reference evidence="3" key="1">
    <citation type="submission" date="2018-09" db="EMBL/GenBank/DDBJ databases">
        <authorList>
            <person name="Groschel M."/>
            <person name="Kohl T."/>
            <person name="Conchillo-Sole O."/>
            <person name="Mamat U."/>
            <person name="Yero D."/>
            <person name="Niemann S."/>
            <person name="Daura X."/>
            <person name="Gibert I."/>
        </authorList>
    </citation>
    <scope>NUCLEOTIDE SEQUENCE</scope>
    <source>
        <strain evidence="3">OG156</strain>
    </source>
</reference>
<dbReference type="OrthoDB" id="9896866at2"/>
<gene>
    <name evidence="3" type="ORF">D7Y33_11300</name>
    <name evidence="5" type="ORF">GPNADHDJ_04062</name>
    <name evidence="4" type="ORF">I5V89_02980</name>
    <name evidence="2" type="ORF">QEG23_004535</name>
</gene>
<proteinExistence type="predicted"/>
<feature type="region of interest" description="Disordered" evidence="1">
    <location>
        <begin position="1"/>
        <end position="20"/>
    </location>
</feature>
<dbReference type="Proteomes" id="UP000822271">
    <property type="component" value="Unassembled WGS sequence"/>
</dbReference>
<dbReference type="EMBL" id="JADUOV010000001">
    <property type="protein sequence ID" value="MBH1788831.1"/>
    <property type="molecule type" value="Genomic_DNA"/>
</dbReference>
<dbReference type="EMBL" id="RAUE01000017">
    <property type="protein sequence ID" value="MBA0311584.1"/>
    <property type="molecule type" value="Genomic_DNA"/>
</dbReference>
<reference evidence="4" key="4">
    <citation type="submission" date="2020-11" db="EMBL/GenBank/DDBJ databases">
        <title>Enhanced detection system for hospital associated transmission using whole genome sequencing surveillance.</title>
        <authorList>
            <person name="Harrison L.H."/>
            <person name="Van Tyne D."/>
            <person name="Marsh J.W."/>
            <person name="Griffith M.P."/>
            <person name="Snyder D.J."/>
            <person name="Cooper V.S."/>
            <person name="Mustapha M."/>
        </authorList>
    </citation>
    <scope>NUCLEOTIDE SEQUENCE</scope>
    <source>
        <strain evidence="4">STEN00053</strain>
    </source>
</reference>
<reference evidence="3" key="2">
    <citation type="journal article" date="2020" name="Front. Microbiol.">
        <title>Genetic Variants of the DSF Quorum Sensing System in Stenotrophomonas maltophilia Influence Virulence and Resistance Phenotypes Among Genotypically Diverse Clinical Isolates.</title>
        <authorList>
            <person name="Yero D."/>
            <person name="Huedo P."/>
            <person name="Conchillo-Sole O."/>
            <person name="Martinez-Servat S."/>
            <person name="Mamat U."/>
            <person name="Coves X."/>
            <person name="Llanas F."/>
            <person name="Roca I."/>
            <person name="Vila J."/>
            <person name="Schaible U.E."/>
            <person name="Daura X."/>
            <person name="Gibert I."/>
        </authorList>
    </citation>
    <scope>NUCLEOTIDE SEQUENCE</scope>
    <source>
        <strain evidence="3">OG156</strain>
    </source>
</reference>
<reference evidence="5 6" key="3">
    <citation type="submission" date="2020-08" db="EMBL/GenBank/DDBJ databases">
        <title>Phenotypic and transcriptomic analysis of seven clinical Stenotrophomonas maltophilia isolates identify a small set of shared and commonly regulated genes involved in biofilm lifestyle.</title>
        <authorList>
            <person name="Alio I."/>
            <person name="Gudzuhn M."/>
            <person name="Streit W."/>
        </authorList>
    </citation>
    <scope>NUCLEOTIDE SEQUENCE [LARGE SCALE GENOMIC DNA]</scope>
    <source>
        <strain evidence="5 6">UHH_SKK55</strain>
    </source>
</reference>
<evidence type="ECO:0000313" key="5">
    <source>
        <dbReference type="EMBL" id="QNG79808.1"/>
    </source>
</evidence>
<organism evidence="4 7">
    <name type="scientific">Stenotrophomonas maltophilia</name>
    <name type="common">Pseudomonas maltophilia</name>
    <name type="synonym">Xanthomonas maltophilia</name>
    <dbReference type="NCBI Taxonomy" id="40324"/>
    <lineage>
        <taxon>Bacteria</taxon>
        <taxon>Pseudomonadati</taxon>
        <taxon>Pseudomonadota</taxon>
        <taxon>Gammaproteobacteria</taxon>
        <taxon>Lysobacterales</taxon>
        <taxon>Lysobacteraceae</taxon>
        <taxon>Stenotrophomonas</taxon>
        <taxon>Stenotrophomonas maltophilia group</taxon>
    </lineage>
</organism>
<dbReference type="Proteomes" id="UP000634179">
    <property type="component" value="Unassembled WGS sequence"/>
</dbReference>
<dbReference type="Proteomes" id="UP001218208">
    <property type="component" value="Unassembled WGS sequence"/>
</dbReference>
<evidence type="ECO:0000313" key="6">
    <source>
        <dbReference type="Proteomes" id="UP000515598"/>
    </source>
</evidence>
<dbReference type="AlphaFoldDB" id="A0A1V3CX98"/>
<sequence>MKMPKLYAIQSKQPAPRRLSGPKKELIYVDASNVLIESDAHVLDMRELLKLHKEDLKKRSNSVLQEIARGS</sequence>